<dbReference type="InterPro" id="IPR038477">
    <property type="entry name" value="ASST_N_sf"/>
</dbReference>
<keyword evidence="1" id="KW-0812">Transmembrane</keyword>
<dbReference type="Pfam" id="PF05935">
    <property type="entry name" value="Arylsulfotrans"/>
    <property type="match status" value="1"/>
</dbReference>
<dbReference type="SUPFAM" id="SSF50998">
    <property type="entry name" value="Quinoprotein alcohol dehydrogenase-like"/>
    <property type="match status" value="1"/>
</dbReference>
<accession>A0A9D1L3S8</accession>
<name>A0A9D1L3S8_9BACT</name>
<dbReference type="PANTHER" id="PTHR35340">
    <property type="entry name" value="PQQ ENZYME REPEAT PROTEIN-RELATED"/>
    <property type="match status" value="1"/>
</dbReference>
<protein>
    <submittedName>
        <fullName evidence="3">Aryl-sulfate sulfotransferase</fullName>
    </submittedName>
</protein>
<feature type="domain" description="Arylsulfotransferase N-terminal" evidence="2">
    <location>
        <begin position="61"/>
        <end position="129"/>
    </location>
</feature>
<comment type="caution">
    <text evidence="3">The sequence shown here is derived from an EMBL/GenBank/DDBJ whole genome shotgun (WGS) entry which is preliminary data.</text>
</comment>
<keyword evidence="1" id="KW-1133">Transmembrane helix</keyword>
<proteinExistence type="predicted"/>
<evidence type="ECO:0000256" key="1">
    <source>
        <dbReference type="SAM" id="Phobius"/>
    </source>
</evidence>
<dbReference type="InterPro" id="IPR011047">
    <property type="entry name" value="Quinoprotein_ADH-like_sf"/>
</dbReference>
<reference evidence="3" key="2">
    <citation type="journal article" date="2021" name="PeerJ">
        <title>Extensive microbial diversity within the chicken gut microbiome revealed by metagenomics and culture.</title>
        <authorList>
            <person name="Gilroy R."/>
            <person name="Ravi A."/>
            <person name="Getino M."/>
            <person name="Pursley I."/>
            <person name="Horton D.L."/>
            <person name="Alikhan N.F."/>
            <person name="Baker D."/>
            <person name="Gharbi K."/>
            <person name="Hall N."/>
            <person name="Watson M."/>
            <person name="Adriaenssens E.M."/>
            <person name="Foster-Nyarko E."/>
            <person name="Jarju S."/>
            <person name="Secka A."/>
            <person name="Antonio M."/>
            <person name="Oren A."/>
            <person name="Chaudhuri R.R."/>
            <person name="La Ragione R."/>
            <person name="Hildebrand F."/>
            <person name="Pallen M.J."/>
        </authorList>
    </citation>
    <scope>NUCLEOTIDE SEQUENCE</scope>
    <source>
        <strain evidence="3">CHK197-8231</strain>
    </source>
</reference>
<dbReference type="PANTHER" id="PTHR35340:SF10">
    <property type="entry name" value="CYTOPLASMIC PROTEIN"/>
    <property type="match status" value="1"/>
</dbReference>
<evidence type="ECO:0000313" key="4">
    <source>
        <dbReference type="Proteomes" id="UP000824087"/>
    </source>
</evidence>
<dbReference type="InterPro" id="IPR053143">
    <property type="entry name" value="Arylsulfate_ST"/>
</dbReference>
<dbReference type="AlphaFoldDB" id="A0A9D1L3S8"/>
<dbReference type="EMBL" id="DVML01000008">
    <property type="protein sequence ID" value="HIU22223.1"/>
    <property type="molecule type" value="Genomic_DNA"/>
</dbReference>
<dbReference type="InterPro" id="IPR035391">
    <property type="entry name" value="Arylsulfotran_N"/>
</dbReference>
<dbReference type="InterPro" id="IPR010262">
    <property type="entry name" value="Arylsulfotransferase_bact"/>
</dbReference>
<dbReference type="Gene3D" id="2.60.40.3100">
    <property type="entry name" value="Arylsulphate sulphotransferase monomer, N-terminal domain"/>
    <property type="match status" value="1"/>
</dbReference>
<gene>
    <name evidence="3" type="ORF">IAD49_01440</name>
</gene>
<evidence type="ECO:0000313" key="3">
    <source>
        <dbReference type="EMBL" id="HIU22223.1"/>
    </source>
</evidence>
<dbReference type="GO" id="GO:0004062">
    <property type="term" value="F:aryl sulfotransferase activity"/>
    <property type="evidence" value="ECO:0007669"/>
    <property type="project" value="InterPro"/>
</dbReference>
<evidence type="ECO:0000259" key="2">
    <source>
        <dbReference type="Pfam" id="PF17425"/>
    </source>
</evidence>
<organism evidence="3 4">
    <name type="scientific">Candidatus Fimihabitans intestinipullorum</name>
    <dbReference type="NCBI Taxonomy" id="2840820"/>
    <lineage>
        <taxon>Bacteria</taxon>
        <taxon>Bacillati</taxon>
        <taxon>Mycoplasmatota</taxon>
        <taxon>Mycoplasmatota incertae sedis</taxon>
        <taxon>Candidatus Fimihabitans</taxon>
    </lineage>
</organism>
<feature type="transmembrane region" description="Helical" evidence="1">
    <location>
        <begin position="7"/>
        <end position="25"/>
    </location>
</feature>
<keyword evidence="1" id="KW-0472">Membrane</keyword>
<dbReference type="Pfam" id="PF17425">
    <property type="entry name" value="Arylsulfotran_N"/>
    <property type="match status" value="1"/>
</dbReference>
<dbReference type="Proteomes" id="UP000824087">
    <property type="component" value="Unassembled WGS sequence"/>
</dbReference>
<sequence>MKTQYKMIILIALACICSILIYYKVDKAKPAKFQEDLIAKQEKLENKFLEKTNYTMEHPNIILDPYDISPLTALVIFETSDLTAPEVTVKGKDENTTFTKTFTPSKKHILPIYGLYPDTNNEVTIECNGKKNVFYIKTDPLPEDFALPTKVISNKEELGNELYFVTPSSDGYVAAYDVNGDVRWYLNESFTWDIKRLNNGNILLSSNRLINPPYYMTGLMEMDLLGKVYYEYTLPGGYHHDVFELENGNFIVASDNFENGTVEDYIVEMDRKTGEIVKTIDLTKILPQDEGRNVNATDYDWFHNNSVWYDAATNSLTLSGRHQDAVVNLDYSTNEINWIVGSKEGWSKEMQKYFFEPDENTEFQWSQHAAMILPNGNLFVFDNGNNRSKTAENAVNAENNYSRGVIYQLDKENKMIHQIWQYGKERGSEFYSPYISDVDYFNDGHYLIHSGGISKTEDGKPNNEPAGLQKAGSMNSITTEVKDDEVIFEMQLPGNFYRAEKMSLYANNVFKTGKGTTLGSMGETKASGKQTLCLINKSINNTYKSHDIKIVKEKDRLAVTGTFKKSDKVEIILDNTFNKKVYDMIISKKPYTAMCVDIFNEEEKENGISVTKYINDEGLKGKFYIYLKINGTVYDTDLYVTY</sequence>
<reference evidence="3" key="1">
    <citation type="submission" date="2020-10" db="EMBL/GenBank/DDBJ databases">
        <authorList>
            <person name="Gilroy R."/>
        </authorList>
    </citation>
    <scope>NUCLEOTIDE SEQUENCE</scope>
    <source>
        <strain evidence="3">CHK197-8231</strain>
    </source>
</reference>